<reference evidence="1 2" key="1">
    <citation type="submission" date="2023-07" db="EMBL/GenBank/DDBJ databases">
        <title>Sequencing the genomes of 1000 actinobacteria strains.</title>
        <authorList>
            <person name="Klenk H.-P."/>
        </authorList>
    </citation>
    <scope>NUCLEOTIDE SEQUENCE [LARGE SCALE GENOMIC DNA]</scope>
    <source>
        <strain evidence="1 2">DSM 41600</strain>
    </source>
</reference>
<keyword evidence="2" id="KW-1185">Reference proteome</keyword>
<evidence type="ECO:0008006" key="3">
    <source>
        <dbReference type="Google" id="ProtNLM"/>
    </source>
</evidence>
<dbReference type="Gene3D" id="2.60.120.200">
    <property type="match status" value="1"/>
</dbReference>
<organism evidence="1 2">
    <name type="scientific">Streptomyces demainii</name>
    <dbReference type="NCBI Taxonomy" id="588122"/>
    <lineage>
        <taxon>Bacteria</taxon>
        <taxon>Bacillati</taxon>
        <taxon>Actinomycetota</taxon>
        <taxon>Actinomycetes</taxon>
        <taxon>Kitasatosporales</taxon>
        <taxon>Streptomycetaceae</taxon>
        <taxon>Streptomyces</taxon>
    </lineage>
</organism>
<name>A0ABT9L4P9_9ACTN</name>
<dbReference type="SUPFAM" id="SSF49899">
    <property type="entry name" value="Concanavalin A-like lectins/glucanases"/>
    <property type="match status" value="1"/>
</dbReference>
<dbReference type="InterPro" id="IPR013320">
    <property type="entry name" value="ConA-like_dom_sf"/>
</dbReference>
<dbReference type="Proteomes" id="UP001234880">
    <property type="component" value="Unassembled WGS sequence"/>
</dbReference>
<dbReference type="EMBL" id="JAURUE010000002">
    <property type="protein sequence ID" value="MDP9615676.1"/>
    <property type="molecule type" value="Genomic_DNA"/>
</dbReference>
<evidence type="ECO:0000313" key="1">
    <source>
        <dbReference type="EMBL" id="MDP9615676.1"/>
    </source>
</evidence>
<proteinExistence type="predicted"/>
<accession>A0ABT9L4P9</accession>
<dbReference type="Pfam" id="PF13385">
    <property type="entry name" value="Laminin_G_3"/>
    <property type="match status" value="1"/>
</dbReference>
<evidence type="ECO:0000313" key="2">
    <source>
        <dbReference type="Proteomes" id="UP001234880"/>
    </source>
</evidence>
<gene>
    <name evidence="1" type="ORF">JOF35_008014</name>
</gene>
<comment type="caution">
    <text evidence="1">The sequence shown here is derived from an EMBL/GenBank/DDBJ whole genome shotgun (WGS) entry which is preliminary data.</text>
</comment>
<protein>
    <recommendedName>
        <fullName evidence="3">LamG domain-containing protein</fullName>
    </recommendedName>
</protein>
<sequence length="76" mass="8241">MAVAYGSGTAVLYTDGRDVGRNTAVTVEPAHFGNHIRAGYLGRSQYPDPYLKAAFDDFRVYGRTLTANEVATLARS</sequence>